<name>A0AC34QLC3_9BILA</name>
<proteinExistence type="predicted"/>
<sequence length="350" mass="40136">MVSNLIDCFKIFKKKRTERALKKFYDKQRHLEACHQQDEATIEKNEAETLKDEATEANVKKWDNIIAKSILTINFIIMLGKLVAGYLSHSMSIISSVVDSVMDITAGLIIWGTMKALTRNDPYSYPIGRARLEPLTVVIVSLIMVFADVMVYYETTNAIVEHTLDPKVDWDTLGLIVSATVIKAILFIICRKRKSSSTQLLARDQFNDVCTNIVALACAYIGQKYWIYADPIGAYLVSTYIVYNWVMVAKQQIPLLVGRAATQEFYNRITKIATTHHEKILALDTVRAYHLGQNFLVEIHVLMNKDTTLEESHDISEELQRKIEKLPYVERCFVHCDHDTTKHEHARYNE</sequence>
<dbReference type="WBParaSite" id="JU765_v2.g17424.t1">
    <property type="protein sequence ID" value="JU765_v2.g17424.t1"/>
    <property type="gene ID" value="JU765_v2.g17424"/>
</dbReference>
<accession>A0AC34QLC3</accession>
<dbReference type="Proteomes" id="UP000887576">
    <property type="component" value="Unplaced"/>
</dbReference>
<reference evidence="2" key="1">
    <citation type="submission" date="2022-11" db="UniProtKB">
        <authorList>
            <consortium name="WormBaseParasite"/>
        </authorList>
    </citation>
    <scope>IDENTIFICATION</scope>
</reference>
<organism evidence="1 2">
    <name type="scientific">Panagrolaimus sp. JU765</name>
    <dbReference type="NCBI Taxonomy" id="591449"/>
    <lineage>
        <taxon>Eukaryota</taxon>
        <taxon>Metazoa</taxon>
        <taxon>Ecdysozoa</taxon>
        <taxon>Nematoda</taxon>
        <taxon>Chromadorea</taxon>
        <taxon>Rhabditida</taxon>
        <taxon>Tylenchina</taxon>
        <taxon>Panagrolaimomorpha</taxon>
        <taxon>Panagrolaimoidea</taxon>
        <taxon>Panagrolaimidae</taxon>
        <taxon>Panagrolaimus</taxon>
    </lineage>
</organism>
<protein>
    <submittedName>
        <fullName evidence="2">Cation efflux protein cytoplasmic domain-containing protein</fullName>
    </submittedName>
</protein>
<evidence type="ECO:0000313" key="2">
    <source>
        <dbReference type="WBParaSite" id="JU765_v2.g17424.t1"/>
    </source>
</evidence>
<evidence type="ECO:0000313" key="1">
    <source>
        <dbReference type="Proteomes" id="UP000887576"/>
    </source>
</evidence>